<dbReference type="EMBL" id="CP009043">
    <property type="protein sequence ID" value="AII15055.1"/>
    <property type="molecule type" value="Genomic_DNA"/>
</dbReference>
<dbReference type="STRING" id="1244531.CIG2463D_1312"/>
<protein>
    <recommendedName>
        <fullName evidence="4">Flagellar hook-length control protein FliK</fullName>
    </recommendedName>
</protein>
<name>A0A076FA28_9BACT</name>
<evidence type="ECO:0008006" key="4">
    <source>
        <dbReference type="Google" id="ProtNLM"/>
    </source>
</evidence>
<feature type="compositionally biased region" description="Polar residues" evidence="1">
    <location>
        <begin position="1"/>
        <end position="11"/>
    </location>
</feature>
<sequence>MIITNQNQTPLQPKDDKTTKDSPKSIFKTQNLPSVETSDLDIKLSSLTNKLLDALKSANDQIGYKPQILNQAKNAQIAPNLTKDLNELVATLKNEPSLAKLTAKLEEFLKPIEQIKNTNIAKTIQSSGIMLEAKIASSLEPQTLPSSIKELLSLMKNVSSKELAKSFIALASDESGDTAKSFSELKQILTNAKKLNNDIINNSNFKDLSNLQNKFENAVKFLDKMANLDAQKSQPKAPNLTTNQAQSLNQNQPTKISQTTQKELLPKQIQTVIKTIENLLQATQNKLSNTNFELPNLKAVKAIKNDLVSLLSEIKTQIANLKEPLSGQNQALQTKQNLQSLLEKSTQVAISQAQTAEFIKSISTDINSSNLQDKLTLAAKKLSNIINFFDKNTSDAKLNLAEIKHLLKATTRAANDIPNIAKTDESATMKSIENDLKATLLKLKDQASTNPNQASINQTTSRLLNQIEMHQLISYAQNSLQTYLPYTWDGLDSSSLAFKQGKKNKFYARLELNFIKFGSISVILGLSQSKYIDISIATQTNEFKDIILNSSKELKTSITDLGLIISSFSLIQKTKSEPYSDEKSFDLGFSVKA</sequence>
<proteinExistence type="predicted"/>
<dbReference type="AlphaFoldDB" id="A0A076FA28"/>
<dbReference type="eggNOG" id="ENOG5031D79">
    <property type="taxonomic scope" value="Bacteria"/>
</dbReference>
<dbReference type="KEGG" id="caj:CIG1485E_1221"/>
<evidence type="ECO:0000313" key="3">
    <source>
        <dbReference type="Proteomes" id="UP000028486"/>
    </source>
</evidence>
<keyword evidence="3" id="KW-1185">Reference proteome</keyword>
<dbReference type="HOGENOM" id="CLU_026623_0_0_7"/>
<dbReference type="RefSeq" id="WP_051870944.1">
    <property type="nucleotide sequence ID" value="NZ_CP009043.1"/>
</dbReference>
<evidence type="ECO:0000313" key="2">
    <source>
        <dbReference type="EMBL" id="AII15055.1"/>
    </source>
</evidence>
<dbReference type="Proteomes" id="UP000028486">
    <property type="component" value="Chromosome"/>
</dbReference>
<organism evidence="2 3">
    <name type="scientific">Campylobacter iguaniorum</name>
    <dbReference type="NCBI Taxonomy" id="1244531"/>
    <lineage>
        <taxon>Bacteria</taxon>
        <taxon>Pseudomonadati</taxon>
        <taxon>Campylobacterota</taxon>
        <taxon>Epsilonproteobacteria</taxon>
        <taxon>Campylobacterales</taxon>
        <taxon>Campylobacteraceae</taxon>
        <taxon>Campylobacter</taxon>
    </lineage>
</organism>
<accession>A0A076FA28</accession>
<feature type="region of interest" description="Disordered" evidence="1">
    <location>
        <begin position="1"/>
        <end position="26"/>
    </location>
</feature>
<evidence type="ECO:0000256" key="1">
    <source>
        <dbReference type="SAM" id="MobiDB-lite"/>
    </source>
</evidence>
<reference evidence="3" key="1">
    <citation type="journal article" date="2014" name="Genome Announc.">
        <title>Complete Genome Sequence of Campylobacter iguaniorum Strain 1485ET, Isolated from a Bearded Dragon (Pogona vitticeps).</title>
        <authorList>
            <person name="Gilbert M.J."/>
            <person name="Miller W.G."/>
            <person name="Yee E."/>
            <person name="Kik M."/>
            <person name="Wagenaar J.A."/>
            <person name="Duim B."/>
        </authorList>
    </citation>
    <scope>NUCLEOTIDE SEQUENCE [LARGE SCALE GENOMIC DNA]</scope>
    <source>
        <strain evidence="3">1485E</strain>
    </source>
</reference>
<gene>
    <name evidence="2" type="ORF">CIG1485E_1221</name>
</gene>
<dbReference type="OrthoDB" id="5337397at2"/>
<feature type="compositionally biased region" description="Basic and acidic residues" evidence="1">
    <location>
        <begin position="13"/>
        <end position="23"/>
    </location>
</feature>